<proteinExistence type="predicted"/>
<dbReference type="GO" id="GO:0003677">
    <property type="term" value="F:DNA binding"/>
    <property type="evidence" value="ECO:0007669"/>
    <property type="project" value="InterPro"/>
</dbReference>
<dbReference type="GO" id="GO:0006313">
    <property type="term" value="P:DNA transposition"/>
    <property type="evidence" value="ECO:0007669"/>
    <property type="project" value="InterPro"/>
</dbReference>
<accession>A0A4Y2BAS6</accession>
<keyword evidence="3" id="KW-1185">Reference proteome</keyword>
<dbReference type="AlphaFoldDB" id="A0A4Y2BAS6"/>
<evidence type="ECO:0000259" key="1">
    <source>
        <dbReference type="Pfam" id="PF01498"/>
    </source>
</evidence>
<dbReference type="EMBL" id="BGPR01000063">
    <property type="protein sequence ID" value="GBL89148.1"/>
    <property type="molecule type" value="Genomic_DNA"/>
</dbReference>
<evidence type="ECO:0000313" key="2">
    <source>
        <dbReference type="EMBL" id="GBL89148.1"/>
    </source>
</evidence>
<dbReference type="InterPro" id="IPR002492">
    <property type="entry name" value="Transposase_Tc1-like"/>
</dbReference>
<dbReference type="Proteomes" id="UP000499080">
    <property type="component" value="Unassembled WGS sequence"/>
</dbReference>
<dbReference type="GO" id="GO:0015074">
    <property type="term" value="P:DNA integration"/>
    <property type="evidence" value="ECO:0007669"/>
    <property type="project" value="InterPro"/>
</dbReference>
<organism evidence="2 3">
    <name type="scientific">Araneus ventricosus</name>
    <name type="common">Orbweaver spider</name>
    <name type="synonym">Epeira ventricosa</name>
    <dbReference type="NCBI Taxonomy" id="182803"/>
    <lineage>
        <taxon>Eukaryota</taxon>
        <taxon>Metazoa</taxon>
        <taxon>Ecdysozoa</taxon>
        <taxon>Arthropoda</taxon>
        <taxon>Chelicerata</taxon>
        <taxon>Arachnida</taxon>
        <taxon>Araneae</taxon>
        <taxon>Araneomorphae</taxon>
        <taxon>Entelegynae</taxon>
        <taxon>Araneoidea</taxon>
        <taxon>Araneidae</taxon>
        <taxon>Araneus</taxon>
    </lineage>
</organism>
<reference evidence="2 3" key="1">
    <citation type="journal article" date="2019" name="Sci. Rep.">
        <title>Orb-weaving spider Araneus ventricosus genome elucidates the spidroin gene catalogue.</title>
        <authorList>
            <person name="Kono N."/>
            <person name="Nakamura H."/>
            <person name="Ohtoshi R."/>
            <person name="Moran D.A.P."/>
            <person name="Shinohara A."/>
            <person name="Yoshida Y."/>
            <person name="Fujiwara M."/>
            <person name="Mori M."/>
            <person name="Tomita M."/>
            <person name="Arakawa K."/>
        </authorList>
    </citation>
    <scope>NUCLEOTIDE SEQUENCE [LARGE SCALE GENOMIC DNA]</scope>
</reference>
<feature type="domain" description="Transposase Tc1-like" evidence="1">
    <location>
        <begin position="38"/>
        <end position="109"/>
    </location>
</feature>
<gene>
    <name evidence="2" type="ORF">AVEN_255270_1</name>
</gene>
<dbReference type="Pfam" id="PF01498">
    <property type="entry name" value="HTH_Tnp_Tc3_2"/>
    <property type="match status" value="1"/>
</dbReference>
<dbReference type="InterPro" id="IPR036397">
    <property type="entry name" value="RNaseH_sf"/>
</dbReference>
<comment type="caution">
    <text evidence="2">The sequence shown here is derived from an EMBL/GenBank/DDBJ whole genome shotgun (WGS) entry which is preliminary data.</text>
</comment>
<name>A0A4Y2BAS6_ARAVE</name>
<protein>
    <recommendedName>
        <fullName evidence="1">Transposase Tc1-like domain-containing protein</fullName>
    </recommendedName>
</protein>
<evidence type="ECO:0000313" key="3">
    <source>
        <dbReference type="Proteomes" id="UP000499080"/>
    </source>
</evidence>
<sequence length="145" mass="16371">MCIVVTSIGCGTITKGIKTPVEDVGLAGRRRITTTADDRYVLQCAKRRRTLTARQLASQISAVAGRPTTGQTVSRRLHEGELFAQQPVVCLPLSPAHVRARLHFAREHRSWTPEQWGHVLFTDESGFNIQKHFRRAMIWREPGTR</sequence>
<dbReference type="Gene3D" id="3.30.420.10">
    <property type="entry name" value="Ribonuclease H-like superfamily/Ribonuclease H"/>
    <property type="match status" value="1"/>
</dbReference>
<dbReference type="OrthoDB" id="6155880at2759"/>